<keyword evidence="2" id="KW-0408">Iron</keyword>
<dbReference type="PANTHER" id="PTHR23150">
    <property type="entry name" value="SULFATASE MODIFYING FACTOR 1, 2"/>
    <property type="match status" value="1"/>
</dbReference>
<dbReference type="GO" id="GO:0052699">
    <property type="term" value="P:ergothioneine biosynthetic process"/>
    <property type="evidence" value="ECO:0007669"/>
    <property type="project" value="InterPro"/>
</dbReference>
<comment type="caution">
    <text evidence="6">The sequence shown here is derived from an EMBL/GenBank/DDBJ whole genome shotgun (WGS) entry which is preliminary data.</text>
</comment>
<dbReference type="SUPFAM" id="SSF56436">
    <property type="entry name" value="C-type lectin-like"/>
    <property type="match status" value="1"/>
</dbReference>
<evidence type="ECO:0000256" key="3">
    <source>
        <dbReference type="ARBA" id="ARBA00037882"/>
    </source>
</evidence>
<feature type="domain" description="Sulfatase-modifying factor enzyme-like" evidence="4">
    <location>
        <begin position="341"/>
        <end position="413"/>
    </location>
</feature>
<dbReference type="EMBL" id="WMET01000001">
    <property type="protein sequence ID" value="MYL18841.1"/>
    <property type="molecule type" value="Genomic_DNA"/>
</dbReference>
<keyword evidence="1" id="KW-0560">Oxidoreductase</keyword>
<dbReference type="Gene3D" id="3.90.1580.10">
    <property type="entry name" value="paralog of FGE (formylglycine-generating enzyme)"/>
    <property type="match status" value="2"/>
</dbReference>
<evidence type="ECO:0000259" key="4">
    <source>
        <dbReference type="Pfam" id="PF03781"/>
    </source>
</evidence>
<dbReference type="NCBIfam" id="TIGR03440">
    <property type="entry name" value="egtB_TIGR03440"/>
    <property type="match status" value="1"/>
</dbReference>
<evidence type="ECO:0000259" key="5">
    <source>
        <dbReference type="Pfam" id="PF12867"/>
    </source>
</evidence>
<dbReference type="RefSeq" id="WP_160835282.1">
    <property type="nucleotide sequence ID" value="NZ_WMET01000001.1"/>
</dbReference>
<gene>
    <name evidence="6" type="primary">egtB</name>
    <name evidence="6" type="ORF">GLW04_03000</name>
</gene>
<dbReference type="PANTHER" id="PTHR23150:SF36">
    <property type="entry name" value="HERCYNINE OXYGENASE"/>
    <property type="match status" value="1"/>
</dbReference>
<dbReference type="InterPro" id="IPR016187">
    <property type="entry name" value="CTDL_fold"/>
</dbReference>
<dbReference type="AlphaFoldDB" id="A0A845DMK2"/>
<dbReference type="InterPro" id="IPR024775">
    <property type="entry name" value="DinB-like"/>
</dbReference>
<protein>
    <submittedName>
        <fullName evidence="6">Ergothioneine biosynthesis protein EgtB</fullName>
    </submittedName>
</protein>
<dbReference type="InterPro" id="IPR042095">
    <property type="entry name" value="SUMF_sf"/>
</dbReference>
<dbReference type="InterPro" id="IPR051043">
    <property type="entry name" value="Sulfatase_Mod_Factor_Kinase"/>
</dbReference>
<dbReference type="Pfam" id="PF12867">
    <property type="entry name" value="DinB_2"/>
    <property type="match status" value="1"/>
</dbReference>
<proteinExistence type="predicted"/>
<feature type="domain" description="DinB-like" evidence="5">
    <location>
        <begin position="13"/>
        <end position="145"/>
    </location>
</feature>
<feature type="domain" description="Sulfatase-modifying factor enzyme-like" evidence="4">
    <location>
        <begin position="183"/>
        <end position="329"/>
    </location>
</feature>
<dbReference type="InterPro" id="IPR005532">
    <property type="entry name" value="SUMF_dom"/>
</dbReference>
<comment type="pathway">
    <text evidence="3">Amino-acid biosynthesis; ergothioneine biosynthesis.</text>
</comment>
<dbReference type="InterPro" id="IPR017806">
    <property type="entry name" value="EgtB"/>
</dbReference>
<dbReference type="Pfam" id="PF03781">
    <property type="entry name" value="FGE-sulfatase"/>
    <property type="match status" value="2"/>
</dbReference>
<evidence type="ECO:0000313" key="7">
    <source>
        <dbReference type="Proteomes" id="UP000460949"/>
    </source>
</evidence>
<accession>A0A845DMK2</accession>
<evidence type="ECO:0000313" key="6">
    <source>
        <dbReference type="EMBL" id="MYL18841.1"/>
    </source>
</evidence>
<dbReference type="Proteomes" id="UP000460949">
    <property type="component" value="Unassembled WGS sequence"/>
</dbReference>
<evidence type="ECO:0000256" key="2">
    <source>
        <dbReference type="ARBA" id="ARBA00023004"/>
    </source>
</evidence>
<evidence type="ECO:0000256" key="1">
    <source>
        <dbReference type="ARBA" id="ARBA00023002"/>
    </source>
</evidence>
<reference evidence="6 7" key="1">
    <citation type="submission" date="2019-11" db="EMBL/GenBank/DDBJ databases">
        <title>Genome sequences of 17 halophilic strains isolated from different environments.</title>
        <authorList>
            <person name="Furrow R.E."/>
        </authorList>
    </citation>
    <scope>NUCLEOTIDE SEQUENCE [LARGE SCALE GENOMIC DNA]</scope>
    <source>
        <strain evidence="6 7">22511_23_Filter</strain>
    </source>
</reference>
<name>A0A845DMK2_9BACI</name>
<sequence length="416" mass="48836">METTHQSVWSVYTETRTFTEKLVETLQTEDFVVQAAKHVSPTKWHLAHTTWFFEKFILEVYIPDYRHYNEEFLFLFNSYYETVGEFHPQERRGLITRPTVEETMDYRRHVDQEMSRLLAERVGDADIDGLVEIGLQHEQQHQELILMDIKYNFSYNPLYPIFKEQQDASCGRAPELSFSAFEEGVAEIGHNGDGFAFDHEGPRHKTYLHPYKIANRPVTNGEFIQFMEAGGYEQPEHWLSDGWGTVKENQWKHPQYWVNKDGEWHMFTLSGLQKIDLDAPVSHVSFYEADAYARWSGRRLPTEQEWEHAMEEFEVDGHFVEAEQYQPHSIYKGDGTIEKAYGDVWEWTQSPYVPYPGNKPLDGALGEYNAKFMANQIVLRGGACVTPQSHIRATYRNFFHPQMRWQFSGFRLAEDV</sequence>
<organism evidence="6 7">
    <name type="scientific">Halobacillus litoralis</name>
    <dbReference type="NCBI Taxonomy" id="45668"/>
    <lineage>
        <taxon>Bacteria</taxon>
        <taxon>Bacillati</taxon>
        <taxon>Bacillota</taxon>
        <taxon>Bacilli</taxon>
        <taxon>Bacillales</taxon>
        <taxon>Bacillaceae</taxon>
        <taxon>Halobacillus</taxon>
    </lineage>
</organism>